<dbReference type="GO" id="GO:0045820">
    <property type="term" value="P:negative regulation of glycolytic process"/>
    <property type="evidence" value="ECO:0007669"/>
    <property type="project" value="TreeGrafter"/>
</dbReference>
<name>A0A8H3FAG1_9LECA</name>
<sequence length="388" mass="42624">MLPLATSANALSVFYGKVMAFAAHASETGGGEYTEFDLYCGRLLLNLATSEELVPISWDLVHDFAKAMKAMADRGLVGGLEAVLRCGIVEVLVSTPVNFDAEEESIAGIRDSALTNHGVLQAERLGQYFADRGLRFTHIFSSDLQRAFKTAEAIRLARASKTSNTLESKTRVKQLNVLREQDFGFYEGKPFYARPSGSNKSGKDNHRAEHATEPGFQDVESKESLAARANTFVHEHLVPLICKRKEITVAVVSHGIILNHLWRSILKLFAKRTVSIVPGLAVGGTNTSTPLEYLGGWSNTGYLELELRPVVSKAEPAVSESDTKFDAEHQDSVDPDHLFPSPELQMIIRAVNGKDHLTGLKRTRGVSSGKYDEGQKKIDGFFKKCKAE</sequence>
<dbReference type="PANTHER" id="PTHR46517:SF1">
    <property type="entry name" value="FRUCTOSE-2,6-BISPHOSPHATASE TIGAR"/>
    <property type="match status" value="1"/>
</dbReference>
<dbReference type="GO" id="GO:0004331">
    <property type="term" value="F:fructose-2,6-bisphosphate 2-phosphatase activity"/>
    <property type="evidence" value="ECO:0007669"/>
    <property type="project" value="TreeGrafter"/>
</dbReference>
<keyword evidence="5" id="KW-1185">Reference proteome</keyword>
<comment type="caution">
    <text evidence="4">The sequence shown here is derived from an EMBL/GenBank/DDBJ whole genome shotgun (WGS) entry which is preliminary data.</text>
</comment>
<evidence type="ECO:0000313" key="5">
    <source>
        <dbReference type="Proteomes" id="UP000664521"/>
    </source>
</evidence>
<organism evidence="4 5">
    <name type="scientific">Heterodermia speciosa</name>
    <dbReference type="NCBI Taxonomy" id="116794"/>
    <lineage>
        <taxon>Eukaryota</taxon>
        <taxon>Fungi</taxon>
        <taxon>Dikarya</taxon>
        <taxon>Ascomycota</taxon>
        <taxon>Pezizomycotina</taxon>
        <taxon>Lecanoromycetes</taxon>
        <taxon>OSLEUM clade</taxon>
        <taxon>Lecanoromycetidae</taxon>
        <taxon>Caliciales</taxon>
        <taxon>Physciaceae</taxon>
        <taxon>Heterodermia</taxon>
    </lineage>
</organism>
<feature type="binding site" evidence="2">
    <location>
        <position position="146"/>
    </location>
    <ligand>
        <name>substrate</name>
    </ligand>
</feature>
<dbReference type="OrthoDB" id="354304at2759"/>
<evidence type="ECO:0000256" key="3">
    <source>
        <dbReference type="SAM" id="MobiDB-lite"/>
    </source>
</evidence>
<dbReference type="Gene3D" id="3.40.50.1240">
    <property type="entry name" value="Phosphoglycerate mutase-like"/>
    <property type="match status" value="1"/>
</dbReference>
<dbReference type="InterPro" id="IPR029033">
    <property type="entry name" value="His_PPase_superfam"/>
</dbReference>
<dbReference type="Proteomes" id="UP000664521">
    <property type="component" value="Unassembled WGS sequence"/>
</dbReference>
<dbReference type="SUPFAM" id="SSF53254">
    <property type="entry name" value="Phosphoglycerate mutase-like"/>
    <property type="match status" value="1"/>
</dbReference>
<dbReference type="InterPro" id="IPR051695">
    <property type="entry name" value="Phosphoglycerate_Mutase"/>
</dbReference>
<evidence type="ECO:0000256" key="1">
    <source>
        <dbReference type="ARBA" id="ARBA00022801"/>
    </source>
</evidence>
<evidence type="ECO:0000256" key="2">
    <source>
        <dbReference type="PIRSR" id="PIRSR613078-2"/>
    </source>
</evidence>
<accession>A0A8H3FAG1</accession>
<feature type="compositionally biased region" description="Basic and acidic residues" evidence="3">
    <location>
        <begin position="201"/>
        <end position="212"/>
    </location>
</feature>
<evidence type="ECO:0008006" key="6">
    <source>
        <dbReference type="Google" id="ProtNLM"/>
    </source>
</evidence>
<dbReference type="GO" id="GO:0043456">
    <property type="term" value="P:regulation of pentose-phosphate shunt"/>
    <property type="evidence" value="ECO:0007669"/>
    <property type="project" value="TreeGrafter"/>
</dbReference>
<proteinExistence type="predicted"/>
<evidence type="ECO:0000313" key="4">
    <source>
        <dbReference type="EMBL" id="CAF9922391.1"/>
    </source>
</evidence>
<gene>
    <name evidence="4" type="ORF">HETSPECPRED_005057</name>
</gene>
<feature type="region of interest" description="Disordered" evidence="3">
    <location>
        <begin position="194"/>
        <end position="220"/>
    </location>
</feature>
<keyword evidence="1" id="KW-0378">Hydrolase</keyword>
<protein>
    <recommendedName>
        <fullName evidence="6">Phosphoglycerate mutase-like protein</fullName>
    </recommendedName>
</protein>
<reference evidence="4" key="1">
    <citation type="submission" date="2021-03" db="EMBL/GenBank/DDBJ databases">
        <authorList>
            <person name="Tagirdzhanova G."/>
        </authorList>
    </citation>
    <scope>NUCLEOTIDE SEQUENCE</scope>
</reference>
<dbReference type="CDD" id="cd07040">
    <property type="entry name" value="HP"/>
    <property type="match status" value="1"/>
</dbReference>
<dbReference type="Pfam" id="PF00300">
    <property type="entry name" value="His_Phos_1"/>
    <property type="match status" value="1"/>
</dbReference>
<dbReference type="GO" id="GO:0005829">
    <property type="term" value="C:cytosol"/>
    <property type="evidence" value="ECO:0007669"/>
    <property type="project" value="TreeGrafter"/>
</dbReference>
<dbReference type="InterPro" id="IPR013078">
    <property type="entry name" value="His_Pase_superF_clade-1"/>
</dbReference>
<dbReference type="AlphaFoldDB" id="A0A8H3FAG1"/>
<dbReference type="PANTHER" id="PTHR46517">
    <property type="entry name" value="FRUCTOSE-2,6-BISPHOSPHATASE TIGAR"/>
    <property type="match status" value="1"/>
</dbReference>
<dbReference type="EMBL" id="CAJPDS010000030">
    <property type="protein sequence ID" value="CAF9922391.1"/>
    <property type="molecule type" value="Genomic_DNA"/>
</dbReference>